<dbReference type="InterPro" id="IPR003676">
    <property type="entry name" value="SAUR_fam"/>
</dbReference>
<comment type="caution">
    <text evidence="2">The sequence shown here is derived from an EMBL/GenBank/DDBJ whole genome shotgun (WGS) entry which is preliminary data.</text>
</comment>
<accession>A0AAW1Y3N9</accession>
<evidence type="ECO:0000313" key="2">
    <source>
        <dbReference type="EMBL" id="KAK9942809.1"/>
    </source>
</evidence>
<dbReference type="Pfam" id="PF02519">
    <property type="entry name" value="Auxin_inducible"/>
    <property type="match status" value="1"/>
</dbReference>
<evidence type="ECO:0000313" key="3">
    <source>
        <dbReference type="Proteomes" id="UP001457282"/>
    </source>
</evidence>
<evidence type="ECO:0000256" key="1">
    <source>
        <dbReference type="ARBA" id="ARBA00006974"/>
    </source>
</evidence>
<dbReference type="AlphaFoldDB" id="A0AAW1Y3N9"/>
<sequence length="99" mass="11103">MAIRLPSIMHASQILWCRSLFANKADLTHGGVPKGFVAVYIGNCSEKKRYMVPISFLSRPSFQELLSKAEEEFGFNHPMDGLTIPCGEEIFIDLSLHFA</sequence>
<name>A0AAW1Y3N9_RUBAR</name>
<proteinExistence type="inferred from homology"/>
<dbReference type="GO" id="GO:0009733">
    <property type="term" value="P:response to auxin"/>
    <property type="evidence" value="ECO:0007669"/>
    <property type="project" value="InterPro"/>
</dbReference>
<dbReference type="PANTHER" id="PTHR31929">
    <property type="entry name" value="SAUR-LIKE AUXIN-RESPONSIVE PROTEIN FAMILY-RELATED"/>
    <property type="match status" value="1"/>
</dbReference>
<comment type="similarity">
    <text evidence="1">Belongs to the ARG7 family.</text>
</comment>
<gene>
    <name evidence="2" type="ORF">M0R45_008457</name>
</gene>
<dbReference type="EMBL" id="JBEDUW010000002">
    <property type="protein sequence ID" value="KAK9942809.1"/>
    <property type="molecule type" value="Genomic_DNA"/>
</dbReference>
<protein>
    <submittedName>
        <fullName evidence="2">Uncharacterized protein</fullName>
    </submittedName>
</protein>
<dbReference type="Proteomes" id="UP001457282">
    <property type="component" value="Unassembled WGS sequence"/>
</dbReference>
<reference evidence="2 3" key="1">
    <citation type="journal article" date="2023" name="G3 (Bethesda)">
        <title>A chromosome-length genome assembly and annotation of blackberry (Rubus argutus, cv. 'Hillquist').</title>
        <authorList>
            <person name="Bruna T."/>
            <person name="Aryal R."/>
            <person name="Dudchenko O."/>
            <person name="Sargent D.J."/>
            <person name="Mead D."/>
            <person name="Buti M."/>
            <person name="Cavallini A."/>
            <person name="Hytonen T."/>
            <person name="Andres J."/>
            <person name="Pham M."/>
            <person name="Weisz D."/>
            <person name="Mascagni F."/>
            <person name="Usai G."/>
            <person name="Natali L."/>
            <person name="Bassil N."/>
            <person name="Fernandez G.E."/>
            <person name="Lomsadze A."/>
            <person name="Armour M."/>
            <person name="Olukolu B."/>
            <person name="Poorten T."/>
            <person name="Britton C."/>
            <person name="Davik J."/>
            <person name="Ashrafi H."/>
            <person name="Aiden E.L."/>
            <person name="Borodovsky M."/>
            <person name="Worthington M."/>
        </authorList>
    </citation>
    <scope>NUCLEOTIDE SEQUENCE [LARGE SCALE GENOMIC DNA]</scope>
    <source>
        <strain evidence="2">PI 553951</strain>
    </source>
</reference>
<organism evidence="2 3">
    <name type="scientific">Rubus argutus</name>
    <name type="common">Southern blackberry</name>
    <dbReference type="NCBI Taxonomy" id="59490"/>
    <lineage>
        <taxon>Eukaryota</taxon>
        <taxon>Viridiplantae</taxon>
        <taxon>Streptophyta</taxon>
        <taxon>Embryophyta</taxon>
        <taxon>Tracheophyta</taxon>
        <taxon>Spermatophyta</taxon>
        <taxon>Magnoliopsida</taxon>
        <taxon>eudicotyledons</taxon>
        <taxon>Gunneridae</taxon>
        <taxon>Pentapetalae</taxon>
        <taxon>rosids</taxon>
        <taxon>fabids</taxon>
        <taxon>Rosales</taxon>
        <taxon>Rosaceae</taxon>
        <taxon>Rosoideae</taxon>
        <taxon>Rosoideae incertae sedis</taxon>
        <taxon>Rubus</taxon>
    </lineage>
</organism>
<keyword evidence="3" id="KW-1185">Reference proteome</keyword>